<evidence type="ECO:0000256" key="5">
    <source>
        <dbReference type="ARBA" id="ARBA00034140"/>
    </source>
</evidence>
<dbReference type="Gene3D" id="2.30.30.140">
    <property type="match status" value="1"/>
</dbReference>
<proteinExistence type="inferred from homology"/>
<dbReference type="InterPro" id="IPR006115">
    <property type="entry name" value="6PGDH_NADP-bd"/>
</dbReference>
<dbReference type="Pfam" id="PF00855">
    <property type="entry name" value="PWWP"/>
    <property type="match status" value="1"/>
</dbReference>
<dbReference type="GO" id="GO:0051287">
    <property type="term" value="F:NAD binding"/>
    <property type="evidence" value="ECO:0007669"/>
    <property type="project" value="InterPro"/>
</dbReference>
<dbReference type="GO" id="GO:0003677">
    <property type="term" value="F:DNA binding"/>
    <property type="evidence" value="ECO:0007669"/>
    <property type="project" value="TreeGrafter"/>
</dbReference>
<dbReference type="OrthoDB" id="21615at2759"/>
<reference evidence="10 11" key="1">
    <citation type="submission" date="2014-07" db="EMBL/GenBank/DDBJ databases">
        <title>Genomic and transcriptomic analysis on Apis cerana provide comprehensive insights into honey bee biology.</title>
        <authorList>
            <person name="Diao Q."/>
            <person name="Sun L."/>
            <person name="Zheng H."/>
            <person name="Zheng H."/>
            <person name="Xu S."/>
            <person name="Wang S."/>
            <person name="Zeng Z."/>
            <person name="Hu F."/>
            <person name="Su S."/>
            <person name="Wu J."/>
        </authorList>
    </citation>
    <scope>NUCLEOTIDE SEQUENCE [LARGE SCALE GENOMIC DNA]</scope>
    <source>
        <tissue evidence="10">Pupae without intestine</tissue>
    </source>
</reference>
<dbReference type="InterPro" id="IPR036291">
    <property type="entry name" value="NAD(P)-bd_dom_sf"/>
</dbReference>
<feature type="compositionally biased region" description="Polar residues" evidence="8">
    <location>
        <begin position="157"/>
        <end position="183"/>
    </location>
</feature>
<name>A0A2A3ERD7_APICC</name>
<feature type="region of interest" description="Disordered" evidence="8">
    <location>
        <begin position="119"/>
        <end position="183"/>
    </location>
</feature>
<dbReference type="PANTHER" id="PTHR43580">
    <property type="entry name" value="OXIDOREDUCTASE GLYR1-RELATED"/>
    <property type="match status" value="1"/>
</dbReference>
<dbReference type="Pfam" id="PF03446">
    <property type="entry name" value="NAD_binding_2"/>
    <property type="match status" value="1"/>
</dbReference>
<dbReference type="SMART" id="SM00293">
    <property type="entry name" value="PWWP"/>
    <property type="match status" value="1"/>
</dbReference>
<dbReference type="InterPro" id="IPR035501">
    <property type="entry name" value="GLYR1_PWWP"/>
</dbReference>
<dbReference type="GO" id="GO:0140673">
    <property type="term" value="P:transcription elongation-coupled chromatin remodeling"/>
    <property type="evidence" value="ECO:0007669"/>
    <property type="project" value="TreeGrafter"/>
</dbReference>
<dbReference type="InterPro" id="IPR013328">
    <property type="entry name" value="6PGD_dom2"/>
</dbReference>
<dbReference type="PROSITE" id="PS50812">
    <property type="entry name" value="PWWP"/>
    <property type="match status" value="1"/>
</dbReference>
<gene>
    <name evidence="10" type="ORF">APICC_08022</name>
</gene>
<evidence type="ECO:0000256" key="7">
    <source>
        <dbReference type="ARBA" id="ARBA00082969"/>
    </source>
</evidence>
<feature type="compositionally biased region" description="Basic and acidic residues" evidence="8">
    <location>
        <begin position="128"/>
        <end position="147"/>
    </location>
</feature>
<dbReference type="Gene3D" id="1.10.1040.10">
    <property type="entry name" value="N-(1-d-carboxylethyl)-l-norvaline Dehydrogenase, domain 2"/>
    <property type="match status" value="1"/>
</dbReference>
<dbReference type="GO" id="GO:0050661">
    <property type="term" value="F:NADP binding"/>
    <property type="evidence" value="ECO:0007669"/>
    <property type="project" value="InterPro"/>
</dbReference>
<keyword evidence="11" id="KW-1185">Reference proteome</keyword>
<dbReference type="Gene3D" id="3.40.50.720">
    <property type="entry name" value="NAD(P)-binding Rossmann-like Domain"/>
    <property type="match status" value="1"/>
</dbReference>
<evidence type="ECO:0000256" key="6">
    <source>
        <dbReference type="ARBA" id="ARBA00078412"/>
    </source>
</evidence>
<dbReference type="SUPFAM" id="SSF48179">
    <property type="entry name" value="6-phosphogluconate dehydrogenase C-terminal domain-like"/>
    <property type="match status" value="1"/>
</dbReference>
<evidence type="ECO:0000256" key="4">
    <source>
        <dbReference type="ARBA" id="ARBA00030287"/>
    </source>
</evidence>
<dbReference type="EMBL" id="KZ288192">
    <property type="protein sequence ID" value="PBC34298.1"/>
    <property type="molecule type" value="Genomic_DNA"/>
</dbReference>
<evidence type="ECO:0000256" key="1">
    <source>
        <dbReference type="ARBA" id="ARBA00004286"/>
    </source>
</evidence>
<dbReference type="SUPFAM" id="SSF51735">
    <property type="entry name" value="NAD(P)-binding Rossmann-fold domains"/>
    <property type="match status" value="1"/>
</dbReference>
<evidence type="ECO:0000313" key="10">
    <source>
        <dbReference type="EMBL" id="PBC34298.1"/>
    </source>
</evidence>
<feature type="domain" description="PWWP" evidence="9">
    <location>
        <begin position="7"/>
        <end position="68"/>
    </location>
</feature>
<dbReference type="Pfam" id="PF14833">
    <property type="entry name" value="NAD_binding_11"/>
    <property type="match status" value="1"/>
</dbReference>
<dbReference type="Proteomes" id="UP000242457">
    <property type="component" value="Unassembled WGS sequence"/>
</dbReference>
<dbReference type="GO" id="GO:0000785">
    <property type="term" value="C:chromatin"/>
    <property type="evidence" value="ECO:0007669"/>
    <property type="project" value="TreeGrafter"/>
</dbReference>
<dbReference type="InterPro" id="IPR000313">
    <property type="entry name" value="PWWP_dom"/>
</dbReference>
<evidence type="ECO:0000313" key="11">
    <source>
        <dbReference type="Proteomes" id="UP000242457"/>
    </source>
</evidence>
<dbReference type="AlphaFoldDB" id="A0A2A3ERD7"/>
<dbReference type="SUPFAM" id="SSF63748">
    <property type="entry name" value="Tudor/PWWP/MBT"/>
    <property type="match status" value="1"/>
</dbReference>
<dbReference type="InterPro" id="IPR029154">
    <property type="entry name" value="HIBADH-like_NADP-bd"/>
</dbReference>
<dbReference type="CDD" id="cd05836">
    <property type="entry name" value="PWWP_GLYR1"/>
    <property type="match status" value="1"/>
</dbReference>
<evidence type="ECO:0000256" key="8">
    <source>
        <dbReference type="SAM" id="MobiDB-lite"/>
    </source>
</evidence>
<dbReference type="STRING" id="94128.A0A2A3ERD7"/>
<keyword evidence="3" id="KW-0158">Chromosome</keyword>
<evidence type="ECO:0000256" key="2">
    <source>
        <dbReference type="ARBA" id="ARBA00007598"/>
    </source>
</evidence>
<evidence type="ECO:0000256" key="3">
    <source>
        <dbReference type="ARBA" id="ARBA00022454"/>
    </source>
</evidence>
<dbReference type="GO" id="GO:0031491">
    <property type="term" value="F:nucleosome binding"/>
    <property type="evidence" value="ECO:0007669"/>
    <property type="project" value="TreeGrafter"/>
</dbReference>
<organism evidence="10 11">
    <name type="scientific">Apis cerana cerana</name>
    <name type="common">Oriental honeybee</name>
    <dbReference type="NCBI Taxonomy" id="94128"/>
    <lineage>
        <taxon>Eukaryota</taxon>
        <taxon>Metazoa</taxon>
        <taxon>Ecdysozoa</taxon>
        <taxon>Arthropoda</taxon>
        <taxon>Hexapoda</taxon>
        <taxon>Insecta</taxon>
        <taxon>Pterygota</taxon>
        <taxon>Neoptera</taxon>
        <taxon>Endopterygota</taxon>
        <taxon>Hymenoptera</taxon>
        <taxon>Apocrita</taxon>
        <taxon>Aculeata</taxon>
        <taxon>Apoidea</taxon>
        <taxon>Anthophila</taxon>
        <taxon>Apidae</taxon>
        <taxon>Apis</taxon>
    </lineage>
</organism>
<dbReference type="InterPro" id="IPR051265">
    <property type="entry name" value="HIBADH-related_NP60_sf"/>
</dbReference>
<dbReference type="PANTHER" id="PTHR43580:SF2">
    <property type="entry name" value="CYTOKINE-LIKE NUCLEAR FACTOR N-PAC"/>
    <property type="match status" value="1"/>
</dbReference>
<dbReference type="FunFam" id="3.40.50.720:FF:000058">
    <property type="entry name" value="Putative oxidoreductase GLYR1 homolog"/>
    <property type="match status" value="1"/>
</dbReference>
<dbReference type="InterPro" id="IPR008927">
    <property type="entry name" value="6-PGluconate_DH-like_C_sf"/>
</dbReference>
<evidence type="ECO:0000259" key="9">
    <source>
        <dbReference type="PROSITE" id="PS50812"/>
    </source>
</evidence>
<accession>A0A2A3ERD7</accession>
<sequence length="503" mass="54640">MSEVFKLGDLVWAKMKGFSPWPGRVSNPSKDLKKPTNTKKGPVQCIFFFGTNNYAWIEESNIKPYLEYKDTLVKSSKSGAFKDAVEAIEEFIANGEVFEDGLDPDSLFDRLKEESISEKKNIVKTPKPRKETPKTKRLDSSASEVRRPAKKQRRESSTSNSNRVGSISPALNHSTPVRKSGSTLLNRPANIARPVTPPLDVETMSQTLKEKNILPSTLKFGFLGLGIMGSGIVKNLINSGHSVIVWNRTQEKCADFVKAGAEQGLTPSDVVLAADITFSCVADPQAAKDMVFGNCGVLTEISPEKGYVEMTGIDAETSQDIAEAITAKGGRYLEAQVQGSKTQAQEGTLVILAAGDRTLFDECQSCFEAMGKNSFYLGEVGNASKMNLVLQLMAGVTLAGLAESMALADRAGLQQKDVLEVLELTSLACPAILDKGKAIIEGGFPTQLPLQHMQKDLRLSLGMSDQLEQPLPLAAAANEVYKHAKRLGYGEHDASAVYIRARF</sequence>
<comment type="subcellular location">
    <subcellularLocation>
        <location evidence="1">Chromosome</location>
    </subcellularLocation>
</comment>
<protein>
    <recommendedName>
        <fullName evidence="5">Cytokine-like nuclear factor N-PAC</fullName>
    </recommendedName>
    <alternativeName>
        <fullName evidence="4">Glyoxylate reductase 1 homolog</fullName>
    </alternativeName>
    <alternativeName>
        <fullName evidence="7">Nuclear protein NP60 homolog</fullName>
    </alternativeName>
    <alternativeName>
        <fullName evidence="6">Putative oxidoreductase GLYR1 homolog</fullName>
    </alternativeName>
</protein>
<comment type="similarity">
    <text evidence="2">Belongs to the HIBADH-related family. NP60 subfamily.</text>
</comment>